<evidence type="ECO:0000313" key="10">
    <source>
        <dbReference type="Proteomes" id="UP000005551"/>
    </source>
</evidence>
<evidence type="ECO:0000259" key="7">
    <source>
        <dbReference type="Pfam" id="PF25954"/>
    </source>
</evidence>
<evidence type="ECO:0000256" key="4">
    <source>
        <dbReference type="SAM" id="SignalP"/>
    </source>
</evidence>
<reference evidence="9 10" key="1">
    <citation type="submission" date="2012-05" db="EMBL/GenBank/DDBJ databases">
        <title>Genome sequence of Nitritalea halalkaliphila LW7.</title>
        <authorList>
            <person name="Jangir P.K."/>
            <person name="Singh A."/>
            <person name="Shivaji S."/>
            <person name="Sharma R."/>
        </authorList>
    </citation>
    <scope>NUCLEOTIDE SEQUENCE [LARGE SCALE GENOMIC DNA]</scope>
    <source>
        <strain evidence="9 10">LW7</strain>
    </source>
</reference>
<dbReference type="InterPro" id="IPR006143">
    <property type="entry name" value="RND_pump_MFP"/>
</dbReference>
<dbReference type="Gene3D" id="1.10.287.470">
    <property type="entry name" value="Helix hairpin bin"/>
    <property type="match status" value="1"/>
</dbReference>
<dbReference type="InterPro" id="IPR058627">
    <property type="entry name" value="MdtA-like_C"/>
</dbReference>
<protein>
    <submittedName>
        <fullName evidence="9">RND family efflux transporter MFP subunit</fullName>
    </submittedName>
</protein>
<evidence type="ECO:0000256" key="3">
    <source>
        <dbReference type="SAM" id="Coils"/>
    </source>
</evidence>
<comment type="caution">
    <text evidence="9">The sequence shown here is derived from an EMBL/GenBank/DDBJ whole genome shotgun (WGS) entry which is preliminary data.</text>
</comment>
<dbReference type="InterPro" id="IPR058624">
    <property type="entry name" value="MdtA-like_HH"/>
</dbReference>
<feature type="domain" description="Multidrug resistance protein MdtA-like C-terminal permuted SH3" evidence="8">
    <location>
        <begin position="292"/>
        <end position="349"/>
    </location>
</feature>
<evidence type="ECO:0000256" key="2">
    <source>
        <dbReference type="ARBA" id="ARBA00009477"/>
    </source>
</evidence>
<evidence type="ECO:0000313" key="9">
    <source>
        <dbReference type="EMBL" id="EIM76272.1"/>
    </source>
</evidence>
<dbReference type="Pfam" id="PF25967">
    <property type="entry name" value="RND-MFP_C"/>
    <property type="match status" value="1"/>
</dbReference>
<dbReference type="GO" id="GO:0005886">
    <property type="term" value="C:plasma membrane"/>
    <property type="evidence" value="ECO:0007669"/>
    <property type="project" value="TreeGrafter"/>
</dbReference>
<dbReference type="EMBL" id="AJYA01000022">
    <property type="protein sequence ID" value="EIM76272.1"/>
    <property type="molecule type" value="Genomic_DNA"/>
</dbReference>
<dbReference type="PROSITE" id="PS51257">
    <property type="entry name" value="PROKAR_LIPOPROTEIN"/>
    <property type="match status" value="1"/>
</dbReference>
<dbReference type="AlphaFoldDB" id="I5C370"/>
<evidence type="ECO:0000259" key="5">
    <source>
        <dbReference type="Pfam" id="PF25876"/>
    </source>
</evidence>
<dbReference type="RefSeq" id="WP_009055124.1">
    <property type="nucleotide sequence ID" value="NZ_AJYA01000022.1"/>
</dbReference>
<organism evidence="9 10">
    <name type="scientific">Nitritalea halalkaliphila LW7</name>
    <dbReference type="NCBI Taxonomy" id="1189621"/>
    <lineage>
        <taxon>Bacteria</taxon>
        <taxon>Pseudomonadati</taxon>
        <taxon>Bacteroidota</taxon>
        <taxon>Cytophagia</taxon>
        <taxon>Cytophagales</taxon>
        <taxon>Cyclobacteriaceae</taxon>
        <taxon>Nitritalea</taxon>
    </lineage>
</organism>
<dbReference type="Gene3D" id="2.40.30.170">
    <property type="match status" value="1"/>
</dbReference>
<comment type="similarity">
    <text evidence="2">Belongs to the membrane fusion protein (MFP) (TC 8.A.1) family.</text>
</comment>
<feature type="domain" description="Multidrug resistance protein MdtA-like alpha-helical hairpin" evidence="5">
    <location>
        <begin position="99"/>
        <end position="167"/>
    </location>
</feature>
<comment type="subcellular location">
    <subcellularLocation>
        <location evidence="1">Cell envelope</location>
    </subcellularLocation>
</comment>
<dbReference type="InterPro" id="IPR058792">
    <property type="entry name" value="Beta-barrel_RND_2"/>
</dbReference>
<dbReference type="Gene3D" id="2.40.420.20">
    <property type="match status" value="1"/>
</dbReference>
<dbReference type="Proteomes" id="UP000005551">
    <property type="component" value="Unassembled WGS sequence"/>
</dbReference>
<feature type="signal peptide" evidence="4">
    <location>
        <begin position="1"/>
        <end position="22"/>
    </location>
</feature>
<dbReference type="Pfam" id="PF25876">
    <property type="entry name" value="HH_MFP_RND"/>
    <property type="match status" value="1"/>
</dbReference>
<feature type="chain" id="PRO_5003701395" evidence="4">
    <location>
        <begin position="23"/>
        <end position="364"/>
    </location>
</feature>
<dbReference type="GO" id="GO:0022857">
    <property type="term" value="F:transmembrane transporter activity"/>
    <property type="evidence" value="ECO:0007669"/>
    <property type="project" value="InterPro"/>
</dbReference>
<keyword evidence="4" id="KW-0732">Signal</keyword>
<keyword evidence="3" id="KW-0175">Coiled coil</keyword>
<name>I5C370_9BACT</name>
<gene>
    <name evidence="9" type="ORF">A3SI_10654</name>
</gene>
<dbReference type="SUPFAM" id="SSF111369">
    <property type="entry name" value="HlyD-like secretion proteins"/>
    <property type="match status" value="1"/>
</dbReference>
<feature type="coiled-coil region" evidence="3">
    <location>
        <begin position="105"/>
        <end position="163"/>
    </location>
</feature>
<evidence type="ECO:0000259" key="8">
    <source>
        <dbReference type="Pfam" id="PF25967"/>
    </source>
</evidence>
<dbReference type="GO" id="GO:0046677">
    <property type="term" value="P:response to antibiotic"/>
    <property type="evidence" value="ECO:0007669"/>
    <property type="project" value="TreeGrafter"/>
</dbReference>
<sequence>MNPRFSLLCLLFIGLSVSFSCSEPPVESSPTLVEVAPVEQTSLRRTYPFSGTVRALEEIEIRGDVAGYITAIFVEDGARVRKGDRLFEIDQSRYQAGEAVAEANLAIAKETLNRVQKDFKRYEELKEAEAIATQLYDDARIALRQAELEVEAATAALRTAQTDRAYANIRAPFTGTVGFSEVRLGTLVRPGETLLTRLSSDDPIGVDIYPDAALLPLMMQWKEAGEAIGLLRLGDQNYPEKGRISTIDRAVDERTGTIRVRLLVPNPEYRLKPGLPLKVQVPEFEERSQLRIPLTAVKEQMGEFSVFVLQEDRTVREQKIKRSFQAEGYMIIEEGLTEGQKVVVSGVQKLRSGDPVRIKEEEAA</sequence>
<evidence type="ECO:0000256" key="1">
    <source>
        <dbReference type="ARBA" id="ARBA00004196"/>
    </source>
</evidence>
<dbReference type="NCBIfam" id="TIGR01730">
    <property type="entry name" value="RND_mfp"/>
    <property type="match status" value="1"/>
</dbReference>
<feature type="domain" description="CusB-like beta-barrel" evidence="7">
    <location>
        <begin position="241"/>
        <end position="281"/>
    </location>
</feature>
<proteinExistence type="inferred from homology"/>
<dbReference type="GO" id="GO:0030313">
    <property type="term" value="C:cell envelope"/>
    <property type="evidence" value="ECO:0007669"/>
    <property type="project" value="UniProtKB-SubCell"/>
</dbReference>
<dbReference type="STRING" id="1189621.A3SI_10654"/>
<dbReference type="InterPro" id="IPR058625">
    <property type="entry name" value="MdtA-like_BSH"/>
</dbReference>
<evidence type="ECO:0000259" key="6">
    <source>
        <dbReference type="Pfam" id="PF25917"/>
    </source>
</evidence>
<dbReference type="PANTHER" id="PTHR30158">
    <property type="entry name" value="ACRA/E-RELATED COMPONENT OF DRUG EFFLUX TRANSPORTER"/>
    <property type="match status" value="1"/>
</dbReference>
<dbReference type="Pfam" id="PF25917">
    <property type="entry name" value="BSH_RND"/>
    <property type="match status" value="1"/>
</dbReference>
<accession>I5C370</accession>
<dbReference type="Pfam" id="PF25954">
    <property type="entry name" value="Beta-barrel_RND_2"/>
    <property type="match status" value="1"/>
</dbReference>
<feature type="domain" description="Multidrug resistance protein MdtA-like barrel-sandwich hybrid" evidence="6">
    <location>
        <begin position="58"/>
        <end position="193"/>
    </location>
</feature>
<keyword evidence="10" id="KW-1185">Reference proteome</keyword>
<dbReference type="Gene3D" id="2.40.50.100">
    <property type="match status" value="1"/>
</dbReference>